<dbReference type="CDD" id="cd00818">
    <property type="entry name" value="IleRS_core"/>
    <property type="match status" value="1"/>
</dbReference>
<evidence type="ECO:0000313" key="16">
    <source>
        <dbReference type="EMBL" id="KAA8909861.1"/>
    </source>
</evidence>
<dbReference type="InterPro" id="IPR050081">
    <property type="entry name" value="Ile-tRNA_ligase"/>
</dbReference>
<feature type="domain" description="Zinc finger FPG/IleRS-type" evidence="14">
    <location>
        <begin position="937"/>
        <end position="962"/>
    </location>
</feature>
<dbReference type="AlphaFoldDB" id="A0A5J5F2C9"/>
<evidence type="ECO:0000259" key="15">
    <source>
        <dbReference type="Pfam" id="PF08264"/>
    </source>
</evidence>
<dbReference type="InterPro" id="IPR013155">
    <property type="entry name" value="M/V/L/I-tRNA-synth_anticd-bd"/>
</dbReference>
<dbReference type="PANTHER" id="PTHR42765:SF1">
    <property type="entry name" value="ISOLEUCINE--TRNA LIGASE, MITOCHONDRIAL"/>
    <property type="match status" value="1"/>
</dbReference>
<keyword evidence="7 12" id="KW-0648">Protein biosynthesis</keyword>
<dbReference type="PANTHER" id="PTHR42765">
    <property type="entry name" value="SOLEUCYL-TRNA SYNTHETASE"/>
    <property type="match status" value="1"/>
</dbReference>
<dbReference type="GO" id="GO:0002161">
    <property type="term" value="F:aminoacyl-tRNA deacylase activity"/>
    <property type="evidence" value="ECO:0007669"/>
    <property type="project" value="InterPro"/>
</dbReference>
<feature type="domain" description="Methionyl/Valyl/Leucyl/Isoleucyl-tRNA synthetase anticodon-binding" evidence="15">
    <location>
        <begin position="712"/>
        <end position="845"/>
    </location>
</feature>
<dbReference type="Pfam" id="PF00133">
    <property type="entry name" value="tRNA-synt_1"/>
    <property type="match status" value="1"/>
</dbReference>
<keyword evidence="5 12" id="KW-0547">Nucleotide-binding</keyword>
<keyword evidence="8 12" id="KW-0030">Aminoacyl-tRNA synthetase</keyword>
<dbReference type="FunCoup" id="A0A5J5F2C9">
    <property type="interactions" value="766"/>
</dbReference>
<dbReference type="Gene3D" id="1.10.730.20">
    <property type="match status" value="1"/>
</dbReference>
<dbReference type="EMBL" id="VXIS01000053">
    <property type="protein sequence ID" value="KAA8909861.1"/>
    <property type="molecule type" value="Genomic_DNA"/>
</dbReference>
<dbReference type="InterPro" id="IPR009008">
    <property type="entry name" value="Val/Leu/Ile-tRNA-synth_edit"/>
</dbReference>
<dbReference type="SUPFAM" id="SSF52374">
    <property type="entry name" value="Nucleotidylyl transferase"/>
    <property type="match status" value="1"/>
</dbReference>
<dbReference type="Pfam" id="PF08264">
    <property type="entry name" value="Anticodon_1"/>
    <property type="match status" value="1"/>
</dbReference>
<dbReference type="GO" id="GO:0005739">
    <property type="term" value="C:mitochondrion"/>
    <property type="evidence" value="ECO:0007669"/>
    <property type="project" value="UniProtKB-SubCell"/>
</dbReference>
<evidence type="ECO:0000256" key="8">
    <source>
        <dbReference type="ARBA" id="ARBA00023146"/>
    </source>
</evidence>
<dbReference type="InterPro" id="IPR014729">
    <property type="entry name" value="Rossmann-like_a/b/a_fold"/>
</dbReference>
<dbReference type="Gene3D" id="1.10.10.830">
    <property type="entry name" value="Ile-tRNA synthetase CP2 domain-like"/>
    <property type="match status" value="1"/>
</dbReference>
<evidence type="ECO:0000256" key="4">
    <source>
        <dbReference type="ARBA" id="ARBA00022598"/>
    </source>
</evidence>
<name>A0A5J5F2C9_9PEZI</name>
<dbReference type="InterPro" id="IPR033708">
    <property type="entry name" value="Anticodon_Ile_BEm"/>
</dbReference>
<dbReference type="GO" id="GO:0032543">
    <property type="term" value="P:mitochondrial translation"/>
    <property type="evidence" value="ECO:0007669"/>
    <property type="project" value="TreeGrafter"/>
</dbReference>
<dbReference type="InterPro" id="IPR023585">
    <property type="entry name" value="Ile-tRNA-ligase_type1"/>
</dbReference>
<dbReference type="HAMAP" id="MF_02002">
    <property type="entry name" value="Ile_tRNA_synth_type1"/>
    <property type="match status" value="1"/>
</dbReference>
<dbReference type="InParanoid" id="A0A5J5F2C9"/>
<comment type="caution">
    <text evidence="16">The sequence shown here is derived from an EMBL/GenBank/DDBJ whole genome shotgun (WGS) entry which is preliminary data.</text>
</comment>
<evidence type="ECO:0000256" key="11">
    <source>
        <dbReference type="ARBA" id="ARBA00068280"/>
    </source>
</evidence>
<accession>A0A5J5F2C9</accession>
<dbReference type="EC" id="6.1.1.5" evidence="3"/>
<reference evidence="16 17" key="1">
    <citation type="submission" date="2019-09" db="EMBL/GenBank/DDBJ databases">
        <title>Draft genome of the ectomycorrhizal ascomycete Sphaerosporella brunnea.</title>
        <authorList>
            <consortium name="DOE Joint Genome Institute"/>
            <person name="Benucci G.M."/>
            <person name="Marozzi G."/>
            <person name="Antonielli L."/>
            <person name="Sanchez S."/>
            <person name="Marco P."/>
            <person name="Wang X."/>
            <person name="Falini L.B."/>
            <person name="Barry K."/>
            <person name="Haridas S."/>
            <person name="Lipzen A."/>
            <person name="Labutti K."/>
            <person name="Grigoriev I.V."/>
            <person name="Murat C."/>
            <person name="Martin F."/>
            <person name="Albertini E."/>
            <person name="Donnini D."/>
            <person name="Bonito G."/>
        </authorList>
    </citation>
    <scope>NUCLEOTIDE SEQUENCE [LARGE SCALE GENOMIC DNA]</scope>
    <source>
        <strain evidence="16 17">Sb_GMNB300</strain>
    </source>
</reference>
<evidence type="ECO:0000256" key="2">
    <source>
        <dbReference type="ARBA" id="ARBA00005594"/>
    </source>
</evidence>
<evidence type="ECO:0000256" key="9">
    <source>
        <dbReference type="ARBA" id="ARBA00032665"/>
    </source>
</evidence>
<keyword evidence="6 12" id="KW-0067">ATP-binding</keyword>
<dbReference type="GO" id="GO:0006428">
    <property type="term" value="P:isoleucyl-tRNA aminoacylation"/>
    <property type="evidence" value="ECO:0007669"/>
    <property type="project" value="InterPro"/>
</dbReference>
<evidence type="ECO:0000256" key="12">
    <source>
        <dbReference type="RuleBase" id="RU363035"/>
    </source>
</evidence>
<dbReference type="PRINTS" id="PR00984">
    <property type="entry name" value="TRNASYNTHILE"/>
</dbReference>
<evidence type="ECO:0000256" key="3">
    <source>
        <dbReference type="ARBA" id="ARBA00013165"/>
    </source>
</evidence>
<dbReference type="InterPro" id="IPR002301">
    <property type="entry name" value="Ile-tRNA-ligase"/>
</dbReference>
<evidence type="ECO:0000259" key="14">
    <source>
        <dbReference type="Pfam" id="PF06827"/>
    </source>
</evidence>
<dbReference type="Gene3D" id="3.40.50.620">
    <property type="entry name" value="HUPs"/>
    <property type="match status" value="2"/>
</dbReference>
<evidence type="ECO:0000256" key="6">
    <source>
        <dbReference type="ARBA" id="ARBA00022840"/>
    </source>
</evidence>
<keyword evidence="4 12" id="KW-0436">Ligase</keyword>
<evidence type="ECO:0000259" key="13">
    <source>
        <dbReference type="Pfam" id="PF00133"/>
    </source>
</evidence>
<comment type="catalytic activity">
    <reaction evidence="10">
        <text>tRNA(Ile) + L-isoleucine + ATP = L-isoleucyl-tRNA(Ile) + AMP + diphosphate</text>
        <dbReference type="Rhea" id="RHEA:11060"/>
        <dbReference type="Rhea" id="RHEA-COMP:9666"/>
        <dbReference type="Rhea" id="RHEA-COMP:9695"/>
        <dbReference type="ChEBI" id="CHEBI:30616"/>
        <dbReference type="ChEBI" id="CHEBI:33019"/>
        <dbReference type="ChEBI" id="CHEBI:58045"/>
        <dbReference type="ChEBI" id="CHEBI:78442"/>
        <dbReference type="ChEBI" id="CHEBI:78528"/>
        <dbReference type="ChEBI" id="CHEBI:456215"/>
        <dbReference type="EC" id="6.1.1.5"/>
    </reaction>
</comment>
<evidence type="ECO:0000256" key="10">
    <source>
        <dbReference type="ARBA" id="ARBA00048359"/>
    </source>
</evidence>
<dbReference type="GO" id="GO:0004822">
    <property type="term" value="F:isoleucine-tRNA ligase activity"/>
    <property type="evidence" value="ECO:0007669"/>
    <property type="project" value="UniProtKB-EC"/>
</dbReference>
<proteinExistence type="inferred from homology"/>
<dbReference type="InterPro" id="IPR002300">
    <property type="entry name" value="aa-tRNA-synth_Ia"/>
</dbReference>
<evidence type="ECO:0000256" key="5">
    <source>
        <dbReference type="ARBA" id="ARBA00022741"/>
    </source>
</evidence>
<protein>
    <recommendedName>
        <fullName evidence="11">Isoleucine--tRNA ligase, mitochondrial</fullName>
        <ecNumber evidence="3">6.1.1.5</ecNumber>
    </recommendedName>
    <alternativeName>
        <fullName evidence="9">Isoleucyl-tRNA synthetase</fullName>
    </alternativeName>
</protein>
<feature type="domain" description="Aminoacyl-tRNA synthetase class Ia" evidence="13">
    <location>
        <begin position="58"/>
        <end position="669"/>
    </location>
</feature>
<dbReference type="SUPFAM" id="SSF47323">
    <property type="entry name" value="Anticodon-binding domain of a subclass of class I aminoacyl-tRNA synthetases"/>
    <property type="match status" value="1"/>
</dbReference>
<keyword evidence="17" id="KW-1185">Reference proteome</keyword>
<dbReference type="Gene3D" id="3.90.740.10">
    <property type="entry name" value="Valyl/Leucyl/Isoleucyl-tRNA synthetase, editing domain"/>
    <property type="match status" value="1"/>
</dbReference>
<dbReference type="SUPFAM" id="SSF50677">
    <property type="entry name" value="ValRS/IleRS/LeuRS editing domain"/>
    <property type="match status" value="1"/>
</dbReference>
<dbReference type="InterPro" id="IPR009080">
    <property type="entry name" value="tRNAsynth_Ia_anticodon-bd"/>
</dbReference>
<comment type="subcellular location">
    <subcellularLocation>
        <location evidence="1">Mitochondrion</location>
    </subcellularLocation>
</comment>
<dbReference type="Proteomes" id="UP000326924">
    <property type="component" value="Unassembled WGS sequence"/>
</dbReference>
<dbReference type="InterPro" id="IPR001412">
    <property type="entry name" value="aa-tRNA-synth_I_CS"/>
</dbReference>
<gene>
    <name evidence="16" type="ORF">FN846DRAFT_941140</name>
</gene>
<evidence type="ECO:0000313" key="17">
    <source>
        <dbReference type="Proteomes" id="UP000326924"/>
    </source>
</evidence>
<organism evidence="16 17">
    <name type="scientific">Sphaerosporella brunnea</name>
    <dbReference type="NCBI Taxonomy" id="1250544"/>
    <lineage>
        <taxon>Eukaryota</taxon>
        <taxon>Fungi</taxon>
        <taxon>Dikarya</taxon>
        <taxon>Ascomycota</taxon>
        <taxon>Pezizomycotina</taxon>
        <taxon>Pezizomycetes</taxon>
        <taxon>Pezizales</taxon>
        <taxon>Pyronemataceae</taxon>
        <taxon>Sphaerosporella</taxon>
    </lineage>
</organism>
<dbReference type="GO" id="GO:0005524">
    <property type="term" value="F:ATP binding"/>
    <property type="evidence" value="ECO:0007669"/>
    <property type="project" value="UniProtKB-KW"/>
</dbReference>
<dbReference type="GO" id="GO:0000049">
    <property type="term" value="F:tRNA binding"/>
    <property type="evidence" value="ECO:0007669"/>
    <property type="project" value="InterPro"/>
</dbReference>
<evidence type="ECO:0000256" key="7">
    <source>
        <dbReference type="ARBA" id="ARBA00022917"/>
    </source>
</evidence>
<dbReference type="FunFam" id="3.40.50.620:FF:000111">
    <property type="entry name" value="Mitochondrial isoleucyl-tRNA synthetase"/>
    <property type="match status" value="1"/>
</dbReference>
<dbReference type="OrthoDB" id="10264412at2759"/>
<dbReference type="NCBIfam" id="TIGR00392">
    <property type="entry name" value="ileS"/>
    <property type="match status" value="1"/>
</dbReference>
<dbReference type="CDD" id="cd07960">
    <property type="entry name" value="Anticodon_Ia_Ile_BEm"/>
    <property type="match status" value="1"/>
</dbReference>
<dbReference type="PROSITE" id="PS00178">
    <property type="entry name" value="AA_TRNA_LIGASE_I"/>
    <property type="match status" value="1"/>
</dbReference>
<evidence type="ECO:0000256" key="1">
    <source>
        <dbReference type="ARBA" id="ARBA00004173"/>
    </source>
</evidence>
<dbReference type="InterPro" id="IPR010663">
    <property type="entry name" value="Znf_FPG/IleRS"/>
</dbReference>
<sequence length="973" mass="108222">MRRYAPLLPACARRYATAANPTPLKSTLILPKTTFPIRPAGDASEHSALLRKSTTELYALQSKRTDRNTFIVHDGPPYANGDLHMGHALNKILKDIVNRVAVLEGKRVVYIPGWDCHGLPIELKALQKASAGSVAEAVERGKSMTPLEIRRQAKQLAEETVQSQMARFKEWAVMGEYEKAYKTMDLEYELLQLEVFKDMVKHGLVYRRFKPVYWSPSSGTALAEAELEYNEKHVSKAAFVKMRLKGTVVGEDDVSVVIWTTTPWTLPANKMVAVGEDMGYSIVNSAEHGKLLVADERVQYMNSILGEDTQVLKSGISGKDLVGLSYTHPLLPSDAPAHPIISADFVSADSGTGLVHLAPGHGMDDYLVCLSHGIAPFSPVDNNGRYTADTLPELEGQEVLYKGSKTVLHLLVEANALLHLHSFSHKYPYDWRTKLPVIVRATAQWFADAENIKSTAVSSLDNVRFIPESGRPRLTAFVQNRNEWCISRQRAWGVPIPVLYDAETGEPLLTEQSVTHIISVLREKGTDAWFSPEVPDSVFVAPEYQSSGQTYVRGKETMDVWFDSGTSWATLSQRLGKDVTADLYLEGSDQHRGWFQSSLLTSIAARNAPPFKQILTHGFVLDAKGKKMSKSLGNVIVPADITRTKKNVPNIDILRLWVALSDFTKDVNVGPTVLNHINEVLRKARVTSRFLLGVLSDWDGTHIPYSDLTTIDKRALSQLHAVNNSVRSAAAAYNFSRAVTILAQYTSTDLSAFYLDVIKDRIYSDAVQNPERRSAQSTSSYILRNYVSLLSPFIPLLTQEVWAHAPQALLKVVPSDERDMLTFFTPPEEWANPSLDRDFAVLDKLHNAVKLGFERAKAAGRVKVNLQLQVLIVAAPGTKIRQLVDRYRYQMETLFIVSGVMVHDDIAATEGDWWQEVESVAVGDETAAVVVCEADFSKCPRCWIYSSPTVDGSELCYRCVKVLDGMGVQSWTV</sequence>
<dbReference type="Pfam" id="PF06827">
    <property type="entry name" value="zf-FPG_IleRS"/>
    <property type="match status" value="1"/>
</dbReference>
<comment type="similarity">
    <text evidence="2 12">Belongs to the class-I aminoacyl-tRNA synthetase family.</text>
</comment>